<evidence type="ECO:0000256" key="1">
    <source>
        <dbReference type="SAM" id="MobiDB-lite"/>
    </source>
</evidence>
<organism evidence="3 4">
    <name type="scientific">Pycnococcus provasolii</name>
    <dbReference type="NCBI Taxonomy" id="41880"/>
    <lineage>
        <taxon>Eukaryota</taxon>
        <taxon>Viridiplantae</taxon>
        <taxon>Chlorophyta</taxon>
        <taxon>Pseudoscourfieldiophyceae</taxon>
        <taxon>Pseudoscourfieldiales</taxon>
        <taxon>Pycnococcaceae</taxon>
        <taxon>Pycnococcus</taxon>
    </lineage>
</organism>
<feature type="transmembrane region" description="Helical" evidence="2">
    <location>
        <begin position="145"/>
        <end position="165"/>
    </location>
</feature>
<dbReference type="AlphaFoldDB" id="A0A830H3V1"/>
<keyword evidence="2" id="KW-0472">Membrane</keyword>
<feature type="region of interest" description="Disordered" evidence="1">
    <location>
        <begin position="97"/>
        <end position="129"/>
    </location>
</feature>
<feature type="compositionally biased region" description="Gly residues" evidence="1">
    <location>
        <begin position="99"/>
        <end position="108"/>
    </location>
</feature>
<keyword evidence="4" id="KW-1185">Reference proteome</keyword>
<accession>A0A830H3V1</accession>
<evidence type="ECO:0000313" key="4">
    <source>
        <dbReference type="Proteomes" id="UP000660262"/>
    </source>
</evidence>
<keyword evidence="2" id="KW-0812">Transmembrane</keyword>
<evidence type="ECO:0000256" key="2">
    <source>
        <dbReference type="SAM" id="Phobius"/>
    </source>
</evidence>
<gene>
    <name evidence="3" type="ORF">PPROV_000046100</name>
</gene>
<keyword evidence="2" id="KW-1133">Transmembrane helix</keyword>
<dbReference type="Proteomes" id="UP000660262">
    <property type="component" value="Unassembled WGS sequence"/>
</dbReference>
<dbReference type="EMBL" id="BNJQ01000001">
    <property type="protein sequence ID" value="GHP01704.1"/>
    <property type="molecule type" value="Genomic_DNA"/>
</dbReference>
<sequence length="200" mass="20906">MPMLLLVPTMQSRSSFSMPAAAARITNTVASATSTNVPTVSANARHVCAFRDGDAGTFTTNTRGVPPLSTSYAGGGAGAAQHAMFDIMDPRKLDEMLESGGGDGGDGGNRGDGKGRWWRGGGGGDGSGDEGRDFKRRFLISIDTYVWALALFNIAIFATALANATRQLCVGVATRVQSALIALELRGKMTAAATMAMRRR</sequence>
<evidence type="ECO:0000313" key="3">
    <source>
        <dbReference type="EMBL" id="GHP01704.1"/>
    </source>
</evidence>
<protein>
    <submittedName>
        <fullName evidence="3">Uncharacterized protein</fullName>
    </submittedName>
</protein>
<comment type="caution">
    <text evidence="3">The sequence shown here is derived from an EMBL/GenBank/DDBJ whole genome shotgun (WGS) entry which is preliminary data.</text>
</comment>
<proteinExistence type="predicted"/>
<name>A0A830H3V1_9CHLO</name>
<reference evidence="3" key="1">
    <citation type="submission" date="2020-10" db="EMBL/GenBank/DDBJ databases">
        <title>Unveiling of a novel bifunctional photoreceptor, Dualchrome1, isolated from a cosmopolitan green alga.</title>
        <authorList>
            <person name="Suzuki S."/>
            <person name="Kawachi M."/>
        </authorList>
    </citation>
    <scope>NUCLEOTIDE SEQUENCE</scope>
    <source>
        <strain evidence="3">NIES 2893</strain>
    </source>
</reference>